<organism evidence="4 5">
    <name type="scientific">Actinomadura craniellae</name>
    <dbReference type="NCBI Taxonomy" id="2231787"/>
    <lineage>
        <taxon>Bacteria</taxon>
        <taxon>Bacillati</taxon>
        <taxon>Actinomycetota</taxon>
        <taxon>Actinomycetes</taxon>
        <taxon>Streptosporangiales</taxon>
        <taxon>Thermomonosporaceae</taxon>
        <taxon>Actinomadura</taxon>
    </lineage>
</organism>
<comment type="caution">
    <text evidence="4">The sequence shown here is derived from an EMBL/GenBank/DDBJ whole genome shotgun (WGS) entry which is preliminary data.</text>
</comment>
<dbReference type="InterPro" id="IPR005537">
    <property type="entry name" value="RAMP_III_fam"/>
</dbReference>
<evidence type="ECO:0000313" key="4">
    <source>
        <dbReference type="EMBL" id="RAY16848.1"/>
    </source>
</evidence>
<name>A0A365HCW1_9ACTN</name>
<dbReference type="AlphaFoldDB" id="A0A365HCW1"/>
<keyword evidence="5" id="KW-1185">Reference proteome</keyword>
<evidence type="ECO:0000313" key="5">
    <source>
        <dbReference type="Proteomes" id="UP000251891"/>
    </source>
</evidence>
<dbReference type="EMBL" id="QLYX01000001">
    <property type="protein sequence ID" value="RAY16848.1"/>
    <property type="molecule type" value="Genomic_DNA"/>
</dbReference>
<proteinExistence type="predicted"/>
<evidence type="ECO:0000256" key="1">
    <source>
        <dbReference type="ARBA" id="ARBA00023118"/>
    </source>
</evidence>
<comment type="subunit">
    <text evidence="2">Part of the Csm effector complex that includes Cas10, Csm2, Csm3, Csm4 and Csm5.</text>
</comment>
<dbReference type="GO" id="GO:0051607">
    <property type="term" value="P:defense response to virus"/>
    <property type="evidence" value="ECO:0007669"/>
    <property type="project" value="UniProtKB-KW"/>
</dbReference>
<keyword evidence="1" id="KW-0051">Antiviral defense</keyword>
<reference evidence="4 5" key="1">
    <citation type="submission" date="2018-06" db="EMBL/GenBank/DDBJ databases">
        <title>Actinomadura craniellae sp. nov. isolated from marine sponge Craniella sp.</title>
        <authorList>
            <person name="Li L."/>
            <person name="Xu Q.H."/>
            <person name="Lin H.W."/>
            <person name="Lu Y.H."/>
        </authorList>
    </citation>
    <scope>NUCLEOTIDE SEQUENCE [LARGE SCALE GENOMIC DNA]</scope>
    <source>
        <strain evidence="4 5">LHW63021</strain>
    </source>
</reference>
<dbReference type="Proteomes" id="UP000251891">
    <property type="component" value="Unassembled WGS sequence"/>
</dbReference>
<gene>
    <name evidence="4" type="ORF">DPM19_01390</name>
</gene>
<evidence type="ECO:0000256" key="2">
    <source>
        <dbReference type="ARBA" id="ARBA00093789"/>
    </source>
</evidence>
<protein>
    <submittedName>
        <fullName evidence="4">RAMP superfamily protein</fullName>
    </submittedName>
</protein>
<sequence>MVAPVRFQIHFHGPFRVATGSAADGLNASYDEENPLPASSLKGLMRAHAVRPLRLPEPLVGEVFGDRWNRTPWSWTDAEITGGVGRIRTQSRIDPRTHTVADGAMFTSGELWPAGASFAIVQRDAVDPDRIELHQAVLIAAARAITALGSDRRRGLGWVSVVPDRPWDDHLHALLTTHRSPR</sequence>
<dbReference type="Pfam" id="PF03787">
    <property type="entry name" value="RAMPs"/>
    <property type="match status" value="1"/>
</dbReference>
<feature type="domain" description="CRISPR type III-associated protein" evidence="3">
    <location>
        <begin position="31"/>
        <end position="160"/>
    </location>
</feature>
<accession>A0A365HCW1</accession>
<evidence type="ECO:0000259" key="3">
    <source>
        <dbReference type="Pfam" id="PF03787"/>
    </source>
</evidence>